<dbReference type="GO" id="GO:0003677">
    <property type="term" value="F:DNA binding"/>
    <property type="evidence" value="ECO:0007669"/>
    <property type="project" value="InterPro"/>
</dbReference>
<dbReference type="SUPFAM" id="SSF88946">
    <property type="entry name" value="Sigma2 domain of RNA polymerase sigma factors"/>
    <property type="match status" value="1"/>
</dbReference>
<dbReference type="Gene3D" id="1.10.10.10">
    <property type="entry name" value="Winged helix-like DNA-binding domain superfamily/Winged helix DNA-binding domain"/>
    <property type="match status" value="1"/>
</dbReference>
<evidence type="ECO:0000259" key="6">
    <source>
        <dbReference type="Pfam" id="PF08281"/>
    </source>
</evidence>
<dbReference type="Proteomes" id="UP000000686">
    <property type="component" value="Chromosome"/>
</dbReference>
<dbReference type="InterPro" id="IPR013249">
    <property type="entry name" value="RNA_pol_sigma70_r4_t2"/>
</dbReference>
<keyword evidence="3" id="KW-0731">Sigma factor</keyword>
<proteinExistence type="inferred from homology"/>
<dbReference type="HOGENOM" id="CLU_047691_12_3_6"/>
<evidence type="ECO:0000313" key="7">
    <source>
        <dbReference type="EMBL" id="AEF22948.1"/>
    </source>
</evidence>
<dbReference type="AlphaFoldDB" id="F6AJS9"/>
<dbReference type="STRING" id="743720.Psefu_2984"/>
<dbReference type="RefSeq" id="WP_013792075.1">
    <property type="nucleotide sequence ID" value="NC_015556.1"/>
</dbReference>
<dbReference type="InterPro" id="IPR013324">
    <property type="entry name" value="RNA_pol_sigma_r3/r4-like"/>
</dbReference>
<keyword evidence="2" id="KW-0805">Transcription regulation</keyword>
<organism evidence="7 8">
    <name type="scientific">Pseudomonas fulva (strain 12-X)</name>
    <dbReference type="NCBI Taxonomy" id="743720"/>
    <lineage>
        <taxon>Bacteria</taxon>
        <taxon>Pseudomonadati</taxon>
        <taxon>Pseudomonadota</taxon>
        <taxon>Gammaproteobacteria</taxon>
        <taxon>Pseudomonadales</taxon>
        <taxon>Pseudomonadaceae</taxon>
        <taxon>Pseudomonas</taxon>
    </lineage>
</organism>
<feature type="domain" description="RNA polymerase sigma-70 region 2" evidence="5">
    <location>
        <begin position="17"/>
        <end position="79"/>
    </location>
</feature>
<gene>
    <name evidence="7" type="ordered locus">Psefu_2984</name>
</gene>
<dbReference type="InterPro" id="IPR036388">
    <property type="entry name" value="WH-like_DNA-bd_sf"/>
</dbReference>
<dbReference type="OrthoDB" id="8589148at2"/>
<dbReference type="Pfam" id="PF08281">
    <property type="entry name" value="Sigma70_r4_2"/>
    <property type="match status" value="1"/>
</dbReference>
<dbReference type="InterPro" id="IPR013325">
    <property type="entry name" value="RNA_pol_sigma_r2"/>
</dbReference>
<dbReference type="InterPro" id="IPR007627">
    <property type="entry name" value="RNA_pol_sigma70_r2"/>
</dbReference>
<comment type="similarity">
    <text evidence="1">Belongs to the sigma-70 factor family. ECF subfamily.</text>
</comment>
<dbReference type="SUPFAM" id="SSF88659">
    <property type="entry name" value="Sigma3 and sigma4 domains of RNA polymerase sigma factors"/>
    <property type="match status" value="1"/>
</dbReference>
<evidence type="ECO:0000256" key="3">
    <source>
        <dbReference type="ARBA" id="ARBA00023082"/>
    </source>
</evidence>
<keyword evidence="4" id="KW-0804">Transcription</keyword>
<dbReference type="KEGG" id="pfv:Psefu_2984"/>
<dbReference type="GO" id="GO:0016987">
    <property type="term" value="F:sigma factor activity"/>
    <property type="evidence" value="ECO:0007669"/>
    <property type="project" value="UniProtKB-KW"/>
</dbReference>
<dbReference type="InterPro" id="IPR014284">
    <property type="entry name" value="RNA_pol_sigma-70_dom"/>
</dbReference>
<sequence length="175" mass="19567">MITQKPSSLLACFISERKRLVHYLTGRTGCAATAEDILQDAWLKLDRGAEREPVGNPLAYLQRMARNLAIDNARAHSRRRLDVMEIEELLAVADEAPNAEQKACDAQQLERLAQIVEELPARCRDVFLAARIEGTPHKQLAERFGVSVRTVELEVARALDHCSARLRQISGEARG</sequence>
<dbReference type="NCBIfam" id="TIGR02937">
    <property type="entry name" value="sigma70-ECF"/>
    <property type="match status" value="1"/>
</dbReference>
<feature type="domain" description="RNA polymerase sigma factor 70 region 4 type 2" evidence="6">
    <location>
        <begin position="110"/>
        <end position="162"/>
    </location>
</feature>
<dbReference type="eggNOG" id="COG1595">
    <property type="taxonomic scope" value="Bacteria"/>
</dbReference>
<dbReference type="Gene3D" id="1.10.1740.10">
    <property type="match status" value="1"/>
</dbReference>
<dbReference type="InterPro" id="IPR039425">
    <property type="entry name" value="RNA_pol_sigma-70-like"/>
</dbReference>
<evidence type="ECO:0000256" key="1">
    <source>
        <dbReference type="ARBA" id="ARBA00010641"/>
    </source>
</evidence>
<dbReference type="PANTHER" id="PTHR43133">
    <property type="entry name" value="RNA POLYMERASE ECF-TYPE SIGMA FACTO"/>
    <property type="match status" value="1"/>
</dbReference>
<accession>F6AJS9</accession>
<evidence type="ECO:0000256" key="2">
    <source>
        <dbReference type="ARBA" id="ARBA00023015"/>
    </source>
</evidence>
<protein>
    <submittedName>
        <fullName evidence="7">RNA polymerase, sigma-24 subunit, ECF subfamily</fullName>
    </submittedName>
</protein>
<reference evidence="7 8" key="1">
    <citation type="submission" date="2011-04" db="EMBL/GenBank/DDBJ databases">
        <title>Complete sequence of Pseudomonas fulva 12-X.</title>
        <authorList>
            <consortium name="US DOE Joint Genome Institute"/>
            <person name="Lucas S."/>
            <person name="Han J."/>
            <person name="Lapidus A."/>
            <person name="Cheng J.-F."/>
            <person name="Goodwin L."/>
            <person name="Pitluck S."/>
            <person name="Peters L."/>
            <person name="Mikhailova N."/>
            <person name="Pagani I."/>
            <person name="Davenport K."/>
            <person name="Han C."/>
            <person name="Tapia R."/>
            <person name="Land M."/>
            <person name="Hauser L."/>
            <person name="Kyrpides N."/>
            <person name="Ivanova N."/>
            <person name="Pagani I."/>
            <person name="Lcollab F.I."/>
            <person name="Woyke T."/>
        </authorList>
    </citation>
    <scope>NUCLEOTIDE SEQUENCE [LARGE SCALE GENOMIC DNA]</scope>
    <source>
        <strain evidence="8">12-X</strain>
    </source>
</reference>
<dbReference type="Pfam" id="PF04542">
    <property type="entry name" value="Sigma70_r2"/>
    <property type="match status" value="1"/>
</dbReference>
<dbReference type="GO" id="GO:0006352">
    <property type="term" value="P:DNA-templated transcription initiation"/>
    <property type="evidence" value="ECO:0007669"/>
    <property type="project" value="InterPro"/>
</dbReference>
<evidence type="ECO:0000313" key="8">
    <source>
        <dbReference type="Proteomes" id="UP000000686"/>
    </source>
</evidence>
<evidence type="ECO:0000256" key="4">
    <source>
        <dbReference type="ARBA" id="ARBA00023163"/>
    </source>
</evidence>
<dbReference type="PANTHER" id="PTHR43133:SF63">
    <property type="entry name" value="RNA POLYMERASE SIGMA FACTOR FECI-RELATED"/>
    <property type="match status" value="1"/>
</dbReference>
<name>F6AJS9_PSEF1</name>
<keyword evidence="8" id="KW-1185">Reference proteome</keyword>
<dbReference type="EMBL" id="CP002727">
    <property type="protein sequence ID" value="AEF22948.1"/>
    <property type="molecule type" value="Genomic_DNA"/>
</dbReference>
<evidence type="ECO:0000259" key="5">
    <source>
        <dbReference type="Pfam" id="PF04542"/>
    </source>
</evidence>